<name>A0ABR9XUA1_9CHLB</name>
<evidence type="ECO:0000259" key="7">
    <source>
        <dbReference type="PROSITE" id="PS50110"/>
    </source>
</evidence>
<evidence type="ECO:0000256" key="2">
    <source>
        <dbReference type="ARBA" id="ARBA00012438"/>
    </source>
</evidence>
<dbReference type="SMART" id="SM00448">
    <property type="entry name" value="REC"/>
    <property type="match status" value="1"/>
</dbReference>
<feature type="compositionally biased region" description="Basic and acidic residues" evidence="5">
    <location>
        <begin position="272"/>
        <end position="290"/>
    </location>
</feature>
<dbReference type="SUPFAM" id="SSF55874">
    <property type="entry name" value="ATPase domain of HSP90 chaperone/DNA topoisomerase II/histidine kinase"/>
    <property type="match status" value="1"/>
</dbReference>
<comment type="catalytic activity">
    <reaction evidence="1">
        <text>ATP + protein L-histidine = ADP + protein N-phospho-L-histidine.</text>
        <dbReference type="EC" id="2.7.13.3"/>
    </reaction>
</comment>
<dbReference type="EC" id="2.7.13.3" evidence="2"/>
<dbReference type="CDD" id="cd16922">
    <property type="entry name" value="HATPase_EvgS-ArcB-TorS-like"/>
    <property type="match status" value="1"/>
</dbReference>
<keyword evidence="3 4" id="KW-0597">Phosphoprotein</keyword>
<feature type="domain" description="Response regulatory" evidence="7">
    <location>
        <begin position="299"/>
        <end position="415"/>
    </location>
</feature>
<dbReference type="SUPFAM" id="SSF52172">
    <property type="entry name" value="CheY-like"/>
    <property type="match status" value="1"/>
</dbReference>
<dbReference type="EMBL" id="JADGII010000026">
    <property type="protein sequence ID" value="MBF0637564.1"/>
    <property type="molecule type" value="Genomic_DNA"/>
</dbReference>
<dbReference type="CDD" id="cd17546">
    <property type="entry name" value="REC_hyHK_CKI1_RcsC-like"/>
    <property type="match status" value="1"/>
</dbReference>
<protein>
    <recommendedName>
        <fullName evidence="2">histidine kinase</fullName>
        <ecNumber evidence="2">2.7.13.3</ecNumber>
    </recommendedName>
</protein>
<evidence type="ECO:0000256" key="5">
    <source>
        <dbReference type="SAM" id="MobiDB-lite"/>
    </source>
</evidence>
<dbReference type="Pfam" id="PF02518">
    <property type="entry name" value="HATPase_c"/>
    <property type="match status" value="1"/>
</dbReference>
<feature type="region of interest" description="Disordered" evidence="5">
    <location>
        <begin position="271"/>
        <end position="290"/>
    </location>
</feature>
<keyword evidence="9" id="KW-1185">Reference proteome</keyword>
<proteinExistence type="predicted"/>
<evidence type="ECO:0000256" key="3">
    <source>
        <dbReference type="ARBA" id="ARBA00022553"/>
    </source>
</evidence>
<accession>A0ABR9XUA1</accession>
<gene>
    <name evidence="8" type="ORF">INT08_10325</name>
</gene>
<evidence type="ECO:0000313" key="8">
    <source>
        <dbReference type="EMBL" id="MBF0637564.1"/>
    </source>
</evidence>
<dbReference type="PROSITE" id="PS50109">
    <property type="entry name" value="HIS_KIN"/>
    <property type="match status" value="1"/>
</dbReference>
<organism evidence="8 9">
    <name type="scientific">Prosthecochloris ethylica</name>
    <dbReference type="NCBI Taxonomy" id="2743976"/>
    <lineage>
        <taxon>Bacteria</taxon>
        <taxon>Pseudomonadati</taxon>
        <taxon>Chlorobiota</taxon>
        <taxon>Chlorobiia</taxon>
        <taxon>Chlorobiales</taxon>
        <taxon>Chlorobiaceae</taxon>
        <taxon>Prosthecochloris</taxon>
    </lineage>
</organism>
<dbReference type="InterPro" id="IPR003661">
    <property type="entry name" value="HisK_dim/P_dom"/>
</dbReference>
<evidence type="ECO:0000256" key="1">
    <source>
        <dbReference type="ARBA" id="ARBA00000085"/>
    </source>
</evidence>
<dbReference type="Gene3D" id="3.30.565.10">
    <property type="entry name" value="Histidine kinase-like ATPase, C-terminal domain"/>
    <property type="match status" value="1"/>
</dbReference>
<dbReference type="RefSeq" id="WP_175187167.1">
    <property type="nucleotide sequence ID" value="NZ_JABVZQ010000005.1"/>
</dbReference>
<dbReference type="InterPro" id="IPR001789">
    <property type="entry name" value="Sig_transdc_resp-reg_receiver"/>
</dbReference>
<dbReference type="Gene3D" id="1.10.287.130">
    <property type="match status" value="1"/>
</dbReference>
<dbReference type="Gene3D" id="3.40.50.2300">
    <property type="match status" value="1"/>
</dbReference>
<reference evidence="8 9" key="1">
    <citation type="journal article" date="2020" name="Microorganisms">
        <title>Simultaneous Genome Sequencing of Prosthecochloris ethylica and Desulfuromonas acetoxidans within a Syntrophic Mixture Reveals Unique Pili and Protein Interactions.</title>
        <authorList>
            <person name="Kyndt J.A."/>
            <person name="Van Beeumen J.J."/>
            <person name="Meyer T.E."/>
        </authorList>
    </citation>
    <scope>NUCLEOTIDE SEQUENCE [LARGE SCALE GENOMIC DNA]</scope>
    <source>
        <strain evidence="8 9">N3</strain>
    </source>
</reference>
<dbReference type="SUPFAM" id="SSF47384">
    <property type="entry name" value="Homodimeric domain of signal transducing histidine kinase"/>
    <property type="match status" value="1"/>
</dbReference>
<dbReference type="InterPro" id="IPR005467">
    <property type="entry name" value="His_kinase_dom"/>
</dbReference>
<dbReference type="Proteomes" id="UP000619838">
    <property type="component" value="Unassembled WGS sequence"/>
</dbReference>
<dbReference type="InterPro" id="IPR036890">
    <property type="entry name" value="HATPase_C_sf"/>
</dbReference>
<sequence>MGNRDKAPGQAQGDLQGEPSRLSRLKNEFLANISHEIRTPLNGIIGMTDLLLDTSLDSRQHRYAQTIKKSTSSLLQLVDDLLMIARPESRASGTGEKRFHLRDCLEPLCRTSLRDAEAKGLDFDCFVDPGVPLELFGDAGHLRQVLTRLLDNALKFTEEGRVSVTVVPERTDAVGVMLRFAVTDTGPGIDPDRRQELFGSFTQEDGSLTRTHGGAGLGLAVVSKLVTSMGGKAGVDPNPSGGSIFWFTAVFGYADTCRNCFSTVCDPVQETQHGEGRRESCPEVDRPQPLHRDASHVPRILLVEDNPVNQQVALIMLKKLGIEADTAMNGREALDMLNRTGYDLIFMDIQMPEMDGLEATKCIRGRTDAARVPVIALTAHSTEHDRQLCLEAGMDEVLTKPLYPGVLQRTLHRWIPWYHN</sequence>
<evidence type="ECO:0000313" key="9">
    <source>
        <dbReference type="Proteomes" id="UP000619838"/>
    </source>
</evidence>
<dbReference type="SMART" id="SM00387">
    <property type="entry name" value="HATPase_c"/>
    <property type="match status" value="1"/>
</dbReference>
<dbReference type="PRINTS" id="PR00344">
    <property type="entry name" value="BCTRLSENSOR"/>
</dbReference>
<dbReference type="PANTHER" id="PTHR45339">
    <property type="entry name" value="HYBRID SIGNAL TRANSDUCTION HISTIDINE KINASE J"/>
    <property type="match status" value="1"/>
</dbReference>
<dbReference type="SMART" id="SM00388">
    <property type="entry name" value="HisKA"/>
    <property type="match status" value="1"/>
</dbReference>
<dbReference type="InterPro" id="IPR036097">
    <property type="entry name" value="HisK_dim/P_sf"/>
</dbReference>
<dbReference type="InterPro" id="IPR003594">
    <property type="entry name" value="HATPase_dom"/>
</dbReference>
<dbReference type="Pfam" id="PF00072">
    <property type="entry name" value="Response_reg"/>
    <property type="match status" value="1"/>
</dbReference>
<dbReference type="InterPro" id="IPR011006">
    <property type="entry name" value="CheY-like_superfamily"/>
</dbReference>
<feature type="domain" description="Histidine kinase" evidence="6">
    <location>
        <begin position="32"/>
        <end position="245"/>
    </location>
</feature>
<dbReference type="PROSITE" id="PS50110">
    <property type="entry name" value="RESPONSE_REGULATORY"/>
    <property type="match status" value="1"/>
</dbReference>
<comment type="caution">
    <text evidence="8">The sequence shown here is derived from an EMBL/GenBank/DDBJ whole genome shotgun (WGS) entry which is preliminary data.</text>
</comment>
<dbReference type="PANTHER" id="PTHR45339:SF5">
    <property type="entry name" value="HISTIDINE KINASE"/>
    <property type="match status" value="1"/>
</dbReference>
<dbReference type="Pfam" id="PF00512">
    <property type="entry name" value="HisKA"/>
    <property type="match status" value="1"/>
</dbReference>
<evidence type="ECO:0000259" key="6">
    <source>
        <dbReference type="PROSITE" id="PS50109"/>
    </source>
</evidence>
<feature type="modified residue" description="4-aspartylphosphate" evidence="4">
    <location>
        <position position="348"/>
    </location>
</feature>
<dbReference type="CDD" id="cd00082">
    <property type="entry name" value="HisKA"/>
    <property type="match status" value="1"/>
</dbReference>
<evidence type="ECO:0000256" key="4">
    <source>
        <dbReference type="PROSITE-ProRule" id="PRU00169"/>
    </source>
</evidence>
<dbReference type="InterPro" id="IPR004358">
    <property type="entry name" value="Sig_transdc_His_kin-like_C"/>
</dbReference>